<comment type="caution">
    <text evidence="1">The sequence shown here is derived from an EMBL/GenBank/DDBJ whole genome shotgun (WGS) entry which is preliminary data.</text>
</comment>
<proteinExistence type="predicted"/>
<sequence length="363" mass="41892">MNYLRIFHYKNTATGIKRTDGKIYTLNGERQTGVLTSEIQDFFQKHTSDILSSKSTRSSRFDEPRSLFIDYFEKLFQSFENFDEYSKKLDVKFFNNLTQAQRKDFILILFDTQVQGENCLIILTMEARKGLQLENDNFNVITDLLPDSGAKLKKAAIIFEKESMAFKNNQEVENTESEEVIRHAVIIDRQTPDITLSFVKFLDSFIIPEEPTAVGKILLKVFPAVLKNYLKPEYNKKNITDEIRNMFSSESTSDFDNVTRHLASKFLSQEKLDNDNIDIEKLSQKVFALARRNNPAINMSFVAESRRFSKNIFKDNKGGKNISLVISDSSVESGDVHIENINNEKDSYIITVKKMAVKFEQKI</sequence>
<name>A0A166KMI2_LACLC</name>
<reference evidence="1 2" key="1">
    <citation type="submission" date="2015-08" db="EMBL/GenBank/DDBJ databases">
        <title>Draft Genome Sequences of 11 Lactococcus lactis subspecies cremoris strains.</title>
        <authorList>
            <person name="Wels M."/>
            <person name="Backus L."/>
            <person name="Boekhorst J."/>
            <person name="Dijkstra A."/>
            <person name="Beerthuizen M."/>
            <person name="Siezen R."/>
            <person name="Bachmann H."/>
            <person name="Van Hijum S."/>
        </authorList>
    </citation>
    <scope>NUCLEOTIDE SEQUENCE [LARGE SCALE GENOMIC DNA]</scope>
    <source>
        <strain evidence="1 2">KW10</strain>
    </source>
</reference>
<gene>
    <name evidence="1" type="ORF">AB996_0068</name>
</gene>
<evidence type="ECO:0000313" key="2">
    <source>
        <dbReference type="Proteomes" id="UP000076519"/>
    </source>
</evidence>
<organism evidence="1 2">
    <name type="scientific">Lactococcus lactis subsp. cremoris</name>
    <name type="common">Streptococcus cremoris</name>
    <dbReference type="NCBI Taxonomy" id="1359"/>
    <lineage>
        <taxon>Bacteria</taxon>
        <taxon>Bacillati</taxon>
        <taxon>Bacillota</taxon>
        <taxon>Bacilli</taxon>
        <taxon>Lactobacillales</taxon>
        <taxon>Streptococcaceae</taxon>
        <taxon>Lactococcus</taxon>
    </lineage>
</organism>
<dbReference type="EMBL" id="LIYF01000001">
    <property type="protein sequence ID" value="KZK08631.1"/>
    <property type="molecule type" value="Genomic_DNA"/>
</dbReference>
<protein>
    <recommendedName>
        <fullName evidence="3">Nucleoid-associated protein</fullName>
    </recommendedName>
</protein>
<accession>A0A166KMI2</accession>
<dbReference type="RefSeq" id="WP_063280967.1">
    <property type="nucleotide sequence ID" value="NZ_LIYF01000001.1"/>
</dbReference>
<dbReference type="PATRIC" id="fig|1359.32.peg.2149"/>
<evidence type="ECO:0000313" key="1">
    <source>
        <dbReference type="EMBL" id="KZK08631.1"/>
    </source>
</evidence>
<dbReference type="Proteomes" id="UP000076519">
    <property type="component" value="Unassembled WGS sequence"/>
</dbReference>
<evidence type="ECO:0008006" key="3">
    <source>
        <dbReference type="Google" id="ProtNLM"/>
    </source>
</evidence>
<dbReference type="AlphaFoldDB" id="A0A166KMI2"/>